<dbReference type="Pfam" id="PF01145">
    <property type="entry name" value="Band_7"/>
    <property type="match status" value="1"/>
</dbReference>
<keyword evidence="1" id="KW-0472">Membrane</keyword>
<dbReference type="PANTHER" id="PTHR43446:SF1">
    <property type="entry name" value="BAND 7 DOMAIN-CONTAINING PROTEIN"/>
    <property type="match status" value="1"/>
</dbReference>
<dbReference type="SMART" id="SM00244">
    <property type="entry name" value="PHB"/>
    <property type="match status" value="1"/>
</dbReference>
<evidence type="ECO:0000313" key="4">
    <source>
        <dbReference type="Proteomes" id="UP000823915"/>
    </source>
</evidence>
<feature type="transmembrane region" description="Helical" evidence="1">
    <location>
        <begin position="21"/>
        <end position="46"/>
    </location>
</feature>
<reference evidence="3" key="2">
    <citation type="submission" date="2021-04" db="EMBL/GenBank/DDBJ databases">
        <authorList>
            <person name="Gilroy R."/>
        </authorList>
    </citation>
    <scope>NUCLEOTIDE SEQUENCE</scope>
    <source>
        <strain evidence="3">1282</strain>
    </source>
</reference>
<evidence type="ECO:0000259" key="2">
    <source>
        <dbReference type="SMART" id="SM00244"/>
    </source>
</evidence>
<organism evidence="3 4">
    <name type="scientific">Candidatus Acutalibacter pullistercoris</name>
    <dbReference type="NCBI Taxonomy" id="2838418"/>
    <lineage>
        <taxon>Bacteria</taxon>
        <taxon>Bacillati</taxon>
        <taxon>Bacillota</taxon>
        <taxon>Clostridia</taxon>
        <taxon>Eubacteriales</taxon>
        <taxon>Acutalibacteraceae</taxon>
        <taxon>Acutalibacter</taxon>
    </lineage>
</organism>
<reference evidence="3" key="1">
    <citation type="journal article" date="2021" name="PeerJ">
        <title>Extensive microbial diversity within the chicken gut microbiome revealed by metagenomics and culture.</title>
        <authorList>
            <person name="Gilroy R."/>
            <person name="Ravi A."/>
            <person name="Getino M."/>
            <person name="Pursley I."/>
            <person name="Horton D.L."/>
            <person name="Alikhan N.F."/>
            <person name="Baker D."/>
            <person name="Gharbi K."/>
            <person name="Hall N."/>
            <person name="Watson M."/>
            <person name="Adriaenssens E.M."/>
            <person name="Foster-Nyarko E."/>
            <person name="Jarju S."/>
            <person name="Secka A."/>
            <person name="Antonio M."/>
            <person name="Oren A."/>
            <person name="Chaudhuri R.R."/>
            <person name="La Ragione R."/>
            <person name="Hildebrand F."/>
            <person name="Pallen M.J."/>
        </authorList>
    </citation>
    <scope>NUCLEOTIDE SEQUENCE</scope>
    <source>
        <strain evidence="3">1282</strain>
    </source>
</reference>
<dbReference type="Proteomes" id="UP000823915">
    <property type="component" value="Unassembled WGS sequence"/>
</dbReference>
<dbReference type="AlphaFoldDB" id="A0A9D1YGV4"/>
<accession>A0A9D1YGV4</accession>
<dbReference type="SUPFAM" id="SSF117892">
    <property type="entry name" value="Band 7/SPFH domain"/>
    <property type="match status" value="1"/>
</dbReference>
<keyword evidence="1" id="KW-0812">Transmembrane</keyword>
<dbReference type="InterPro" id="IPR001107">
    <property type="entry name" value="Band_7"/>
</dbReference>
<protein>
    <submittedName>
        <fullName evidence="3">SPFH domain-containing protein</fullName>
    </submittedName>
</protein>
<feature type="domain" description="Band 7" evidence="2">
    <location>
        <begin position="73"/>
        <end position="262"/>
    </location>
</feature>
<sequence>METGEKIVNRYTEKPVKTKNGFAMLALILLLLLGSIAAAVCGPVFVSSFNTGLAVAMVVLGVLVFIFDLFLMAGLKILNPNEALVFTLFGKYHGTLKGDGYFWVNPFCEGINPGGAPTTVTINGNTSVNLGAKKISLKTMTLNNEKQTVNDERGNPIVIGTIVIWRIVDTTKAVFNVQNYRTFLGTQCDSATRNIARMYPYDLMDDDDQGEKTLRGSSQEIAEMMKKDLQERVSMAGLEILEVRITHLSYAPEIAAAMLQRQQAEAVVAARKKIVEGAVGMVEMALDQLGKDQVVELDEERKAAMVSNLLVVLCGNKDAQPIVNSGSIY</sequence>
<dbReference type="EMBL" id="DXDU01000120">
    <property type="protein sequence ID" value="HIY27018.1"/>
    <property type="molecule type" value="Genomic_DNA"/>
</dbReference>
<dbReference type="InterPro" id="IPR036013">
    <property type="entry name" value="Band_7/SPFH_dom_sf"/>
</dbReference>
<dbReference type="Gene3D" id="3.30.479.30">
    <property type="entry name" value="Band 7 domain"/>
    <property type="match status" value="1"/>
</dbReference>
<gene>
    <name evidence="3" type="ORF">H9838_07610</name>
</gene>
<proteinExistence type="predicted"/>
<name>A0A9D1YGV4_9FIRM</name>
<feature type="transmembrane region" description="Helical" evidence="1">
    <location>
        <begin position="52"/>
        <end position="71"/>
    </location>
</feature>
<dbReference type="PANTHER" id="PTHR43446">
    <property type="entry name" value="MEMBRANE PROTEIN-RELATED"/>
    <property type="match status" value="1"/>
</dbReference>
<dbReference type="CDD" id="cd03402">
    <property type="entry name" value="SPFH_like_u2"/>
    <property type="match status" value="1"/>
</dbReference>
<keyword evidence="1" id="KW-1133">Transmembrane helix</keyword>
<comment type="caution">
    <text evidence="3">The sequence shown here is derived from an EMBL/GenBank/DDBJ whole genome shotgun (WGS) entry which is preliminary data.</text>
</comment>
<evidence type="ECO:0000313" key="3">
    <source>
        <dbReference type="EMBL" id="HIY27018.1"/>
    </source>
</evidence>
<evidence type="ECO:0000256" key="1">
    <source>
        <dbReference type="SAM" id="Phobius"/>
    </source>
</evidence>